<organism evidence="11">
    <name type="scientific">Citrus unshiu</name>
    <name type="common">Satsuma mandarin</name>
    <name type="synonym">Citrus nobilis var. unshiu</name>
    <dbReference type="NCBI Taxonomy" id="55188"/>
    <lineage>
        <taxon>Eukaryota</taxon>
        <taxon>Viridiplantae</taxon>
        <taxon>Streptophyta</taxon>
        <taxon>Embryophyta</taxon>
        <taxon>Tracheophyta</taxon>
        <taxon>Spermatophyta</taxon>
        <taxon>Magnoliopsida</taxon>
        <taxon>eudicotyledons</taxon>
        <taxon>Gunneridae</taxon>
        <taxon>Pentapetalae</taxon>
        <taxon>rosids</taxon>
        <taxon>malvids</taxon>
        <taxon>Sapindales</taxon>
        <taxon>Rutaceae</taxon>
        <taxon>Aurantioideae</taxon>
        <taxon>Citrus</taxon>
    </lineage>
</organism>
<keyword evidence="8 10" id="KW-0040">ANK repeat</keyword>
<dbReference type="SUPFAM" id="SSF54236">
    <property type="entry name" value="Ubiquitin-like"/>
    <property type="match status" value="2"/>
</dbReference>
<keyword evidence="5" id="KW-1017">Isopeptide bond</keyword>
<evidence type="ECO:0000256" key="5">
    <source>
        <dbReference type="ARBA" id="ARBA00022499"/>
    </source>
</evidence>
<protein>
    <submittedName>
        <fullName evidence="11">Uncharacterized protein ORF30</fullName>
    </submittedName>
</protein>
<evidence type="ECO:0000256" key="10">
    <source>
        <dbReference type="PROSITE-ProRule" id="PRU00023"/>
    </source>
</evidence>
<dbReference type="InterPro" id="IPR036770">
    <property type="entry name" value="Ankyrin_rpt-contain_sf"/>
</dbReference>
<reference evidence="11" key="1">
    <citation type="journal article" date="2011" name="Plant Sci.">
        <title>Characterization of genomic sequence showing strong association with polyembryony among diverse Citrus species and cultivars, and its synteny with Vitis and Populus.</title>
        <authorList>
            <person name="Nakano M."/>
            <person name="Shimada T."/>
            <person name="Endo T."/>
            <person name="Fujii H."/>
            <person name="Nesumi H."/>
            <person name="Kita M."/>
            <person name="Ebina M."/>
            <person name="Shimizu T."/>
            <person name="Omura M."/>
        </authorList>
    </citation>
    <scope>NUCLEOTIDE SEQUENCE</scope>
</reference>
<keyword evidence="6" id="KW-0677">Repeat</keyword>
<evidence type="ECO:0000256" key="8">
    <source>
        <dbReference type="ARBA" id="ARBA00023043"/>
    </source>
</evidence>
<dbReference type="GO" id="GO:0005634">
    <property type="term" value="C:nucleus"/>
    <property type="evidence" value="ECO:0007669"/>
    <property type="project" value="UniProtKB-SubCell"/>
</dbReference>
<dbReference type="PROSITE" id="PS50297">
    <property type="entry name" value="ANK_REP_REGION"/>
    <property type="match status" value="1"/>
</dbReference>
<dbReference type="GO" id="GO:0005886">
    <property type="term" value="C:plasma membrane"/>
    <property type="evidence" value="ECO:0007669"/>
    <property type="project" value="TreeGrafter"/>
</dbReference>
<keyword evidence="9" id="KW-0539">Nucleus</keyword>
<dbReference type="Gene3D" id="3.10.20.90">
    <property type="entry name" value="Phosphatidylinositol 3-kinase Catalytic Subunit, Chain A, domain 1"/>
    <property type="match status" value="2"/>
</dbReference>
<gene>
    <name evidence="11" type="primary">ORF30</name>
</gene>
<evidence type="ECO:0000256" key="6">
    <source>
        <dbReference type="ARBA" id="ARBA00022737"/>
    </source>
</evidence>
<evidence type="ECO:0000313" key="11">
    <source>
        <dbReference type="EMBL" id="BAK61842.1"/>
    </source>
</evidence>
<comment type="subcellular location">
    <subcellularLocation>
        <location evidence="2">Cytoplasm</location>
    </subcellularLocation>
    <subcellularLocation>
        <location evidence="1">Nucleus</location>
    </subcellularLocation>
</comment>
<evidence type="ECO:0000256" key="7">
    <source>
        <dbReference type="ARBA" id="ARBA00022843"/>
    </source>
</evidence>
<dbReference type="PANTHER" id="PTHR24186:SF37">
    <property type="entry name" value="PGG DOMAIN-CONTAINING PROTEIN"/>
    <property type="match status" value="1"/>
</dbReference>
<evidence type="ECO:0000256" key="2">
    <source>
        <dbReference type="ARBA" id="ARBA00004496"/>
    </source>
</evidence>
<dbReference type="Pfam" id="PF12796">
    <property type="entry name" value="Ank_2"/>
    <property type="match status" value="1"/>
</dbReference>
<comment type="similarity">
    <text evidence="3">Belongs to the ubiquitin family.</text>
</comment>
<dbReference type="Gene3D" id="1.25.40.20">
    <property type="entry name" value="Ankyrin repeat-containing domain"/>
    <property type="match status" value="1"/>
</dbReference>
<keyword evidence="4" id="KW-0963">Cytoplasm</keyword>
<name>F8WL97_CITUN</name>
<dbReference type="Pfam" id="PF13857">
    <property type="entry name" value="Ank_5"/>
    <property type="match status" value="1"/>
</dbReference>
<dbReference type="SMART" id="SM00248">
    <property type="entry name" value="ANK"/>
    <property type="match status" value="4"/>
</dbReference>
<dbReference type="InterPro" id="IPR029071">
    <property type="entry name" value="Ubiquitin-like_domsf"/>
</dbReference>
<dbReference type="InterPro" id="IPR002110">
    <property type="entry name" value="Ankyrin_rpt"/>
</dbReference>
<evidence type="ECO:0000256" key="4">
    <source>
        <dbReference type="ARBA" id="ARBA00022490"/>
    </source>
</evidence>
<proteinExistence type="inferred from homology"/>
<dbReference type="AlphaFoldDB" id="F8WL97"/>
<dbReference type="PANTHER" id="PTHR24186">
    <property type="entry name" value="PROTEIN PHOSPHATASE 1 REGULATORY SUBUNIT"/>
    <property type="match status" value="1"/>
</dbReference>
<dbReference type="EMBL" id="AB573149">
    <property type="protein sequence ID" value="BAK61842.1"/>
    <property type="molecule type" value="Genomic_DNA"/>
</dbReference>
<dbReference type="PROSITE" id="PS50088">
    <property type="entry name" value="ANK_REPEAT"/>
    <property type="match status" value="1"/>
</dbReference>
<accession>F8WL97</accession>
<evidence type="ECO:0000256" key="9">
    <source>
        <dbReference type="ARBA" id="ARBA00023242"/>
    </source>
</evidence>
<evidence type="ECO:0000256" key="1">
    <source>
        <dbReference type="ARBA" id="ARBA00004123"/>
    </source>
</evidence>
<dbReference type="FunFam" id="3.10.20.90:FF:000469">
    <property type="entry name" value="Polyubiquitin-C"/>
    <property type="match status" value="1"/>
</dbReference>
<keyword evidence="7" id="KW-0832">Ubl conjugation</keyword>
<evidence type="ECO:0000256" key="3">
    <source>
        <dbReference type="ARBA" id="ARBA00008430"/>
    </source>
</evidence>
<dbReference type="SUPFAM" id="SSF48403">
    <property type="entry name" value="Ankyrin repeat"/>
    <property type="match status" value="1"/>
</dbReference>
<feature type="repeat" description="ANK" evidence="10">
    <location>
        <begin position="118"/>
        <end position="140"/>
    </location>
</feature>
<sequence>MPLEQQRLVFADKSLLADYNIQKESTLHLVARLRGRMQIFVKTSTGKTITLEVESSDMIDNLATNSSQEILRRKPEQAGELDSRKASPLHLAAAKGYLDIVLKLVSVNPEMCFARDIDGKNPLHIAAIRGNVNVLKELVKVRPQAALILMERGVTILHACVNYNQLESLRLLVEIRNDHEFVNSKDDNGSTILHLAVLEKQVEVFYMDFDRNNMDNNIFYGCGLSGYGLSSK</sequence>
<dbReference type="GO" id="GO:0005737">
    <property type="term" value="C:cytoplasm"/>
    <property type="evidence" value="ECO:0007669"/>
    <property type="project" value="UniProtKB-SubCell"/>
</dbReference>